<dbReference type="Proteomes" id="UP000663872">
    <property type="component" value="Unassembled WGS sequence"/>
</dbReference>
<feature type="compositionally biased region" description="Polar residues" evidence="1">
    <location>
        <begin position="73"/>
        <end position="87"/>
    </location>
</feature>
<accession>A0A818J2J3</accession>
<feature type="region of interest" description="Disordered" evidence="1">
    <location>
        <begin position="21"/>
        <end position="98"/>
    </location>
</feature>
<dbReference type="EMBL" id="CAJOBR010007022">
    <property type="protein sequence ID" value="CAF4855517.1"/>
    <property type="molecule type" value="Genomic_DNA"/>
</dbReference>
<dbReference type="EMBL" id="CAJNYT010003178">
    <property type="protein sequence ID" value="CAF3534545.1"/>
    <property type="molecule type" value="Genomic_DNA"/>
</dbReference>
<dbReference type="EMBL" id="CAJOBO010005380">
    <property type="protein sequence ID" value="CAF4543063.1"/>
    <property type="molecule type" value="Genomic_DNA"/>
</dbReference>
<reference evidence="2" key="1">
    <citation type="submission" date="2021-02" db="EMBL/GenBank/DDBJ databases">
        <authorList>
            <person name="Nowell W R."/>
        </authorList>
    </citation>
    <scope>NUCLEOTIDE SEQUENCE</scope>
</reference>
<feature type="compositionally biased region" description="Basic and acidic residues" evidence="1">
    <location>
        <begin position="88"/>
        <end position="98"/>
    </location>
</feature>
<feature type="compositionally biased region" description="Low complexity" evidence="1">
    <location>
        <begin position="383"/>
        <end position="400"/>
    </location>
</feature>
<sequence length="400" mass="46563">MNGNQSLSLKRHRTKGSEYQCDDNIDFVDNDNEKSYQQQKSSKYKRRNNYSRNNQPLSTNSRTYTNSNSNITDNRNFQQGKSQTSDINDSKNKHYDNRENPFHISYQALTYAAATHLQRIKLEYEGNIQGTTKVIDLCVFLCNPHRYPKEIDNIKISPHPSKHLPPQRSVILKWIKNSISCNELKEEFEIKFKSIHSIVDIIGTLSTRNRHLRIDFQDETEYNTILNSEKVSIYGQLIDCDEYFPAPKLLICSKCNTPGHTRKACVNSKVDLCKRCGKDRNDKEDHNLCEIRCHHCDGPNTSTDYSCLFIQEYRRELVLELRNRPDLLPAEAQLFIPTECRESGKETKILENKSAQYQQFKKNQNQQYHPFNHLSSDYKNQWPSSPHSSSDSHASISNNN</sequence>
<dbReference type="AlphaFoldDB" id="A0A818J2J3"/>
<proteinExistence type="predicted"/>
<evidence type="ECO:0000313" key="2">
    <source>
        <dbReference type="EMBL" id="CAF3534545.1"/>
    </source>
</evidence>
<protein>
    <recommendedName>
        <fullName evidence="6">CCHC-type domain-containing protein</fullName>
    </recommendedName>
</protein>
<feature type="compositionally biased region" description="Acidic residues" evidence="1">
    <location>
        <begin position="21"/>
        <end position="30"/>
    </location>
</feature>
<evidence type="ECO:0008006" key="6">
    <source>
        <dbReference type="Google" id="ProtNLM"/>
    </source>
</evidence>
<evidence type="ECO:0000313" key="5">
    <source>
        <dbReference type="Proteomes" id="UP000663872"/>
    </source>
</evidence>
<organism evidence="2 5">
    <name type="scientific">Rotaria socialis</name>
    <dbReference type="NCBI Taxonomy" id="392032"/>
    <lineage>
        <taxon>Eukaryota</taxon>
        <taxon>Metazoa</taxon>
        <taxon>Spiralia</taxon>
        <taxon>Gnathifera</taxon>
        <taxon>Rotifera</taxon>
        <taxon>Eurotatoria</taxon>
        <taxon>Bdelloidea</taxon>
        <taxon>Philodinida</taxon>
        <taxon>Philodinidae</taxon>
        <taxon>Rotaria</taxon>
    </lineage>
</organism>
<feature type="compositionally biased region" description="Polar residues" evidence="1">
    <location>
        <begin position="373"/>
        <end position="382"/>
    </location>
</feature>
<name>A0A818J2J3_9BILA</name>
<feature type="region of interest" description="Disordered" evidence="1">
    <location>
        <begin position="369"/>
        <end position="400"/>
    </location>
</feature>
<dbReference type="Proteomes" id="UP000663848">
    <property type="component" value="Unassembled WGS sequence"/>
</dbReference>
<dbReference type="Proteomes" id="UP000663851">
    <property type="component" value="Unassembled WGS sequence"/>
</dbReference>
<feature type="compositionally biased region" description="Low complexity" evidence="1">
    <location>
        <begin position="50"/>
        <end position="72"/>
    </location>
</feature>
<evidence type="ECO:0000313" key="3">
    <source>
        <dbReference type="EMBL" id="CAF4543063.1"/>
    </source>
</evidence>
<comment type="caution">
    <text evidence="2">The sequence shown here is derived from an EMBL/GenBank/DDBJ whole genome shotgun (WGS) entry which is preliminary data.</text>
</comment>
<evidence type="ECO:0000313" key="4">
    <source>
        <dbReference type="EMBL" id="CAF4855517.1"/>
    </source>
</evidence>
<gene>
    <name evidence="2" type="ORF">GRG538_LOCUS19446</name>
    <name evidence="3" type="ORF">HFQ381_LOCUS30437</name>
    <name evidence="4" type="ORF">QYT958_LOCUS27509</name>
</gene>
<evidence type="ECO:0000256" key="1">
    <source>
        <dbReference type="SAM" id="MobiDB-lite"/>
    </source>
</evidence>